<gene>
    <name evidence="1" type="ORF">SAMN06295912_1247</name>
</gene>
<name>A0A239IEI0_9SPHN</name>
<evidence type="ECO:0000313" key="1">
    <source>
        <dbReference type="EMBL" id="SNS91965.1"/>
    </source>
</evidence>
<dbReference type="AlphaFoldDB" id="A0A239IEI0"/>
<sequence length="161" mass="16742">MPEDKPSSPTVDEALSAWEQGVGNTPDAPSHPKLAHLKSLFAAHTDVCSLEAVLSAAMNDAGDAVSVTVEVQPGLLALLAHIEKLDSARVGRNPAPPSRLLTQIVSNHLENLLHTIVTNPTSHPHYAELWNAVCSAEGAPELAVPTDDAANGTPPADGGPF</sequence>
<reference evidence="2" key="1">
    <citation type="submission" date="2017-06" db="EMBL/GenBank/DDBJ databases">
        <authorList>
            <person name="Varghese N."/>
            <person name="Submissions S."/>
        </authorList>
    </citation>
    <scope>NUCLEOTIDE SEQUENCE [LARGE SCALE GENOMIC DNA]</scope>
    <source>
        <strain evidence="2">LNB2</strain>
    </source>
</reference>
<evidence type="ECO:0000313" key="2">
    <source>
        <dbReference type="Proteomes" id="UP000198281"/>
    </source>
</evidence>
<accession>A0A239IEI0</accession>
<proteinExistence type="predicted"/>
<dbReference type="EMBL" id="FZOS01000024">
    <property type="protein sequence ID" value="SNS91965.1"/>
    <property type="molecule type" value="Genomic_DNA"/>
</dbReference>
<dbReference type="Proteomes" id="UP000198281">
    <property type="component" value="Unassembled WGS sequence"/>
</dbReference>
<dbReference type="OrthoDB" id="7869028at2"/>
<dbReference type="RefSeq" id="WP_089220685.1">
    <property type="nucleotide sequence ID" value="NZ_FZOS01000024.1"/>
</dbReference>
<keyword evidence="2" id="KW-1185">Reference proteome</keyword>
<organism evidence="1 2">
    <name type="scientific">Edaphosphingomonas laterariae</name>
    <dbReference type="NCBI Taxonomy" id="861865"/>
    <lineage>
        <taxon>Bacteria</taxon>
        <taxon>Pseudomonadati</taxon>
        <taxon>Pseudomonadota</taxon>
        <taxon>Alphaproteobacteria</taxon>
        <taxon>Sphingomonadales</taxon>
        <taxon>Rhizorhabdaceae</taxon>
        <taxon>Edaphosphingomonas</taxon>
    </lineage>
</organism>
<protein>
    <submittedName>
        <fullName evidence="1">Uncharacterized protein</fullName>
    </submittedName>
</protein>